<evidence type="ECO:0000313" key="3">
    <source>
        <dbReference type="Proteomes" id="UP000075809"/>
    </source>
</evidence>
<reference evidence="2 3" key="1">
    <citation type="submission" date="2015-09" db="EMBL/GenBank/DDBJ databases">
        <title>Trachymyrmex zeteki WGS genome.</title>
        <authorList>
            <person name="Nygaard S."/>
            <person name="Hu H."/>
            <person name="Boomsma J."/>
            <person name="Zhang G."/>
        </authorList>
    </citation>
    <scope>NUCLEOTIDE SEQUENCE [LARGE SCALE GENOMIC DNA]</scope>
    <source>
        <strain evidence="2">Tzet28-1</strain>
        <tissue evidence="2">Whole body</tissue>
    </source>
</reference>
<evidence type="ECO:0000313" key="2">
    <source>
        <dbReference type="EMBL" id="KYQ50524.1"/>
    </source>
</evidence>
<proteinExistence type="predicted"/>
<dbReference type="EMBL" id="KQ982805">
    <property type="protein sequence ID" value="KYQ50524.1"/>
    <property type="molecule type" value="Genomic_DNA"/>
</dbReference>
<feature type="region of interest" description="Disordered" evidence="1">
    <location>
        <begin position="1"/>
        <end position="88"/>
    </location>
</feature>
<feature type="compositionally biased region" description="Basic and acidic residues" evidence="1">
    <location>
        <begin position="15"/>
        <end position="45"/>
    </location>
</feature>
<sequence length="159" mass="18355">MAMERGNEMALTPRRFSEETKLPEMPPRRTSEREKGEKKGEEARRAGSTSKFFREARGQRRRKKRRGKRGKDEKRTRTKKKKSVRYREGRKEAFALPCSTRLALYSPRPCLCRDPIALQFHPSSIPRGNPSGETKASNATDEREFGREFVGARARARAT</sequence>
<accession>A0A151WRQ2</accession>
<feature type="compositionally biased region" description="Basic residues" evidence="1">
    <location>
        <begin position="59"/>
        <end position="69"/>
    </location>
</feature>
<keyword evidence="3" id="KW-1185">Reference proteome</keyword>
<protein>
    <submittedName>
        <fullName evidence="2">Uncharacterized protein</fullName>
    </submittedName>
</protein>
<evidence type="ECO:0000256" key="1">
    <source>
        <dbReference type="SAM" id="MobiDB-lite"/>
    </source>
</evidence>
<dbReference type="Proteomes" id="UP000075809">
    <property type="component" value="Unassembled WGS sequence"/>
</dbReference>
<organism evidence="2 3">
    <name type="scientific">Mycetomoellerius zeteki</name>
    <dbReference type="NCBI Taxonomy" id="64791"/>
    <lineage>
        <taxon>Eukaryota</taxon>
        <taxon>Metazoa</taxon>
        <taxon>Ecdysozoa</taxon>
        <taxon>Arthropoda</taxon>
        <taxon>Hexapoda</taxon>
        <taxon>Insecta</taxon>
        <taxon>Pterygota</taxon>
        <taxon>Neoptera</taxon>
        <taxon>Endopterygota</taxon>
        <taxon>Hymenoptera</taxon>
        <taxon>Apocrita</taxon>
        <taxon>Aculeata</taxon>
        <taxon>Formicoidea</taxon>
        <taxon>Formicidae</taxon>
        <taxon>Myrmicinae</taxon>
        <taxon>Mycetomoellerius</taxon>
    </lineage>
</organism>
<name>A0A151WRQ2_9HYME</name>
<gene>
    <name evidence="2" type="ORF">ALC60_10424</name>
</gene>
<dbReference type="AlphaFoldDB" id="A0A151WRQ2"/>
<feature type="region of interest" description="Disordered" evidence="1">
    <location>
        <begin position="121"/>
        <end position="159"/>
    </location>
</feature>